<sequence>MGQLWSNSEGVTCSKDTAVETAWKISSSDNVDQKIIMYEEKKSKRRNSYTVDRWTEPVELTALIIACLNDDVKLVKELIKKGADVNLVARGYQNQYGNNENSVLPIFYAANNSSVEIVKLLIEAGVDINRFQGVQHSRTIIDPNNRFQYFGFSRHYFVPGRILKVLEEYLNAGVKLNTTSWGPCLFLGRGKVYEKIITTLHYPGPWFICTTAVMLLQHGVDPNLYKLGDVLCQNMNHCKFSRCIDEKTLEATFFAAGYDLTVSDTDYQIGNFGRTQRLKNLARTQIRKHIRSVNEDTSVFPVIDKLILPTILKDFLKLYDVSPFDMSSIVCDEYRR</sequence>
<dbReference type="InterPro" id="IPR036770">
    <property type="entry name" value="Ankyrin_rpt-contain_sf"/>
</dbReference>
<name>A0A8B6EMM1_MYTGA</name>
<organism evidence="5 6">
    <name type="scientific">Mytilus galloprovincialis</name>
    <name type="common">Mediterranean mussel</name>
    <dbReference type="NCBI Taxonomy" id="29158"/>
    <lineage>
        <taxon>Eukaryota</taxon>
        <taxon>Metazoa</taxon>
        <taxon>Spiralia</taxon>
        <taxon>Lophotrochozoa</taxon>
        <taxon>Mollusca</taxon>
        <taxon>Bivalvia</taxon>
        <taxon>Autobranchia</taxon>
        <taxon>Pteriomorphia</taxon>
        <taxon>Mytilida</taxon>
        <taxon>Mytiloidea</taxon>
        <taxon>Mytilidae</taxon>
        <taxon>Mytilinae</taxon>
        <taxon>Mytilus</taxon>
    </lineage>
</organism>
<dbReference type="SMART" id="SM00248">
    <property type="entry name" value="ANK"/>
    <property type="match status" value="2"/>
</dbReference>
<dbReference type="SUPFAM" id="SSF48403">
    <property type="entry name" value="Ankyrin repeat"/>
    <property type="match status" value="1"/>
</dbReference>
<dbReference type="SUPFAM" id="SSF158235">
    <property type="entry name" value="SOCS box-like"/>
    <property type="match status" value="1"/>
</dbReference>
<dbReference type="PANTHER" id="PTHR24198:SF165">
    <property type="entry name" value="ANKYRIN REPEAT-CONTAINING PROTEIN-RELATED"/>
    <property type="match status" value="1"/>
</dbReference>
<dbReference type="GO" id="GO:0005737">
    <property type="term" value="C:cytoplasm"/>
    <property type="evidence" value="ECO:0007669"/>
    <property type="project" value="TreeGrafter"/>
</dbReference>
<proteinExistence type="predicted"/>
<dbReference type="Gene3D" id="1.25.40.20">
    <property type="entry name" value="Ankyrin repeat-containing domain"/>
    <property type="match status" value="1"/>
</dbReference>
<dbReference type="PROSITE" id="PS50088">
    <property type="entry name" value="ANK_REPEAT"/>
    <property type="match status" value="2"/>
</dbReference>
<dbReference type="EMBL" id="UYJE01005351">
    <property type="protein sequence ID" value="VDI36599.1"/>
    <property type="molecule type" value="Genomic_DNA"/>
</dbReference>
<dbReference type="PROSITE" id="PS50297">
    <property type="entry name" value="ANK_REP_REGION"/>
    <property type="match status" value="2"/>
</dbReference>
<comment type="caution">
    <text evidence="5">The sequence shown here is derived from an EMBL/GenBank/DDBJ whole genome shotgun (WGS) entry which is preliminary data.</text>
</comment>
<dbReference type="OrthoDB" id="6053198at2759"/>
<dbReference type="AlphaFoldDB" id="A0A8B6EMM1"/>
<feature type="repeat" description="ANK" evidence="3">
    <location>
        <begin position="58"/>
        <end position="90"/>
    </location>
</feature>
<evidence type="ECO:0000256" key="2">
    <source>
        <dbReference type="ARBA" id="ARBA00023043"/>
    </source>
</evidence>
<dbReference type="InterPro" id="IPR036036">
    <property type="entry name" value="SOCS_box-like_dom_sf"/>
</dbReference>
<feature type="domain" description="SOCS box" evidence="4">
    <location>
        <begin position="278"/>
        <end position="322"/>
    </location>
</feature>
<evidence type="ECO:0000313" key="6">
    <source>
        <dbReference type="Proteomes" id="UP000596742"/>
    </source>
</evidence>
<dbReference type="InterPro" id="IPR002110">
    <property type="entry name" value="Ankyrin_rpt"/>
</dbReference>
<accession>A0A8B6EMM1</accession>
<dbReference type="PROSITE" id="PS50225">
    <property type="entry name" value="SOCS"/>
    <property type="match status" value="1"/>
</dbReference>
<dbReference type="InterPro" id="IPR001496">
    <property type="entry name" value="SOCS_box"/>
</dbReference>
<evidence type="ECO:0000256" key="1">
    <source>
        <dbReference type="ARBA" id="ARBA00022737"/>
    </source>
</evidence>
<evidence type="ECO:0000259" key="4">
    <source>
        <dbReference type="PROSITE" id="PS50225"/>
    </source>
</evidence>
<dbReference type="PANTHER" id="PTHR24198">
    <property type="entry name" value="ANKYRIN REPEAT AND PROTEIN KINASE DOMAIN-CONTAINING PROTEIN"/>
    <property type="match status" value="1"/>
</dbReference>
<dbReference type="Proteomes" id="UP000596742">
    <property type="component" value="Unassembled WGS sequence"/>
</dbReference>
<keyword evidence="1" id="KW-0677">Repeat</keyword>
<feature type="repeat" description="ANK" evidence="3">
    <location>
        <begin position="101"/>
        <end position="133"/>
    </location>
</feature>
<reference evidence="5" key="1">
    <citation type="submission" date="2018-11" db="EMBL/GenBank/DDBJ databases">
        <authorList>
            <person name="Alioto T."/>
            <person name="Alioto T."/>
        </authorList>
    </citation>
    <scope>NUCLEOTIDE SEQUENCE</scope>
</reference>
<keyword evidence="2 3" id="KW-0040">ANK repeat</keyword>
<keyword evidence="6" id="KW-1185">Reference proteome</keyword>
<gene>
    <name evidence="5" type="ORF">MGAL_10B075618</name>
</gene>
<evidence type="ECO:0000313" key="5">
    <source>
        <dbReference type="EMBL" id="VDI36599.1"/>
    </source>
</evidence>
<protein>
    <recommendedName>
        <fullName evidence="4">SOCS box domain-containing protein</fullName>
    </recommendedName>
</protein>
<dbReference type="Pfam" id="PF12796">
    <property type="entry name" value="Ank_2"/>
    <property type="match status" value="1"/>
</dbReference>
<dbReference type="GO" id="GO:0035556">
    <property type="term" value="P:intracellular signal transduction"/>
    <property type="evidence" value="ECO:0007669"/>
    <property type="project" value="InterPro"/>
</dbReference>
<evidence type="ECO:0000256" key="3">
    <source>
        <dbReference type="PROSITE-ProRule" id="PRU00023"/>
    </source>
</evidence>